<dbReference type="Proteomes" id="UP001295444">
    <property type="component" value="Chromosome 03"/>
</dbReference>
<evidence type="ECO:0000313" key="2">
    <source>
        <dbReference type="Proteomes" id="UP001295444"/>
    </source>
</evidence>
<sequence>MEYRLRRQNVLFRGILDDVSHDALPAYILSICKALFPGLPDSAWVFDRIIGFHTQLASQDTLLAAARKSPTLPDPHQCIALFVDLSAATMAKRKEFITITTTLRTDNVPYRWGYPTKLLLWRQGKTHVVNDPADGMKLLTEWAMWNIAKAQQEEPTTSAPRLIQAEWQMVGTPAKKTSVGAILSSTKPRWSH</sequence>
<keyword evidence="2" id="KW-1185">Reference proteome</keyword>
<dbReference type="EMBL" id="OW240914">
    <property type="protein sequence ID" value="CAH2276694.1"/>
    <property type="molecule type" value="Genomic_DNA"/>
</dbReference>
<organism evidence="1 2">
    <name type="scientific">Pelobates cultripes</name>
    <name type="common">Western spadefoot toad</name>
    <dbReference type="NCBI Taxonomy" id="61616"/>
    <lineage>
        <taxon>Eukaryota</taxon>
        <taxon>Metazoa</taxon>
        <taxon>Chordata</taxon>
        <taxon>Craniata</taxon>
        <taxon>Vertebrata</taxon>
        <taxon>Euteleostomi</taxon>
        <taxon>Amphibia</taxon>
        <taxon>Batrachia</taxon>
        <taxon>Anura</taxon>
        <taxon>Pelobatoidea</taxon>
        <taxon>Pelobatidae</taxon>
        <taxon>Pelobates</taxon>
    </lineage>
</organism>
<proteinExistence type="predicted"/>
<dbReference type="InterPro" id="IPR042566">
    <property type="entry name" value="L1_C"/>
</dbReference>
<accession>A0AAD1W1D3</accession>
<evidence type="ECO:0000313" key="1">
    <source>
        <dbReference type="EMBL" id="CAH2276694.1"/>
    </source>
</evidence>
<gene>
    <name evidence="1" type="ORF">PECUL_23A006691</name>
</gene>
<reference evidence="1" key="1">
    <citation type="submission" date="2022-03" db="EMBL/GenBank/DDBJ databases">
        <authorList>
            <person name="Alioto T."/>
            <person name="Alioto T."/>
            <person name="Gomez Garrido J."/>
        </authorList>
    </citation>
    <scope>NUCLEOTIDE SEQUENCE</scope>
</reference>
<name>A0AAD1W1D3_PELCU</name>
<dbReference type="Gene3D" id="3.30.250.20">
    <property type="entry name" value="L1 transposable element, C-terminal domain"/>
    <property type="match status" value="1"/>
</dbReference>
<protein>
    <submittedName>
        <fullName evidence="1">Uncharacterized protein</fullName>
    </submittedName>
</protein>
<dbReference type="AlphaFoldDB" id="A0AAD1W1D3"/>